<dbReference type="InterPro" id="IPR037171">
    <property type="entry name" value="NagB/RpiA_transferase-like"/>
</dbReference>
<dbReference type="GO" id="GO:0005524">
    <property type="term" value="F:ATP binding"/>
    <property type="evidence" value="ECO:0007669"/>
    <property type="project" value="UniProtKB-KW"/>
</dbReference>
<dbReference type="GO" id="GO:0030272">
    <property type="term" value="F:5-formyltetrahydrofolate cyclo-ligase activity"/>
    <property type="evidence" value="ECO:0007669"/>
    <property type="project" value="UniProtKB-EC"/>
</dbReference>
<dbReference type="PANTHER" id="PTHR23407:SF1">
    <property type="entry name" value="5-FORMYLTETRAHYDROFOLATE CYCLO-LIGASE"/>
    <property type="match status" value="1"/>
</dbReference>
<protein>
    <submittedName>
        <fullName evidence="4">5-formyltetrahydrofolate cyclo-ligase</fullName>
        <ecNumber evidence="4">6.3.3.2</ecNumber>
    </submittedName>
</protein>
<sequence length="230" mass="26255">MFYVISTASKLLRFLDKPFGSLLSSKLNKDPSLPHEAEKKSIRKKLQLERRGVGATERQRKSQAIMAFLLQLDPFRKARTIQLYLSYATEVETSPIFHFARRKNKQIAVPILDRAHCALQFSELNTLSPHMLEKSPLGISQPRLEFQKKIDPKTIDLWIIPGLAFDPQGNRLGYGKGYYDRALQNIQQPVLGLAFEIQIVPHLPVETRDVPVDYIITEKRTIVCKGGRST</sequence>
<dbReference type="InterPro" id="IPR024185">
    <property type="entry name" value="FTHF_cligase-like_sf"/>
</dbReference>
<dbReference type="EC" id="6.3.3.2" evidence="4"/>
<keyword evidence="2" id="KW-0547">Nucleotide-binding</keyword>
<dbReference type="EMBL" id="UOGF01000101">
    <property type="protein sequence ID" value="VAX33092.1"/>
    <property type="molecule type" value="Genomic_DNA"/>
</dbReference>
<dbReference type="GO" id="GO:0035999">
    <property type="term" value="P:tetrahydrofolate interconversion"/>
    <property type="evidence" value="ECO:0007669"/>
    <property type="project" value="TreeGrafter"/>
</dbReference>
<dbReference type="InterPro" id="IPR002698">
    <property type="entry name" value="FTHF_cligase"/>
</dbReference>
<proteinExistence type="inferred from homology"/>
<evidence type="ECO:0000256" key="3">
    <source>
        <dbReference type="ARBA" id="ARBA00022840"/>
    </source>
</evidence>
<evidence type="ECO:0000256" key="2">
    <source>
        <dbReference type="ARBA" id="ARBA00022741"/>
    </source>
</evidence>
<comment type="similarity">
    <text evidence="1">Belongs to the 5-formyltetrahydrofolate cyclo-ligase family.</text>
</comment>
<name>A0A3B1CXB3_9ZZZZ</name>
<evidence type="ECO:0000256" key="1">
    <source>
        <dbReference type="ARBA" id="ARBA00010638"/>
    </source>
</evidence>
<evidence type="ECO:0000313" key="4">
    <source>
        <dbReference type="EMBL" id="VAX33092.1"/>
    </source>
</evidence>
<dbReference type="GO" id="GO:0009396">
    <property type="term" value="P:folic acid-containing compound biosynthetic process"/>
    <property type="evidence" value="ECO:0007669"/>
    <property type="project" value="TreeGrafter"/>
</dbReference>
<dbReference type="Gene3D" id="3.40.50.10420">
    <property type="entry name" value="NagB/RpiA/CoA transferase-like"/>
    <property type="match status" value="1"/>
</dbReference>
<dbReference type="NCBIfam" id="TIGR02727">
    <property type="entry name" value="MTHFS_bact"/>
    <property type="match status" value="1"/>
</dbReference>
<dbReference type="PANTHER" id="PTHR23407">
    <property type="entry name" value="ATPASE INHIBITOR/5-FORMYLTETRAHYDROFOLATE CYCLO-LIGASE"/>
    <property type="match status" value="1"/>
</dbReference>
<reference evidence="4" key="1">
    <citation type="submission" date="2018-06" db="EMBL/GenBank/DDBJ databases">
        <authorList>
            <person name="Zhirakovskaya E."/>
        </authorList>
    </citation>
    <scope>NUCLEOTIDE SEQUENCE</scope>
</reference>
<dbReference type="AlphaFoldDB" id="A0A3B1CXB3"/>
<gene>
    <name evidence="4" type="ORF">MNBD_NITROSPIRAE01-165</name>
</gene>
<accession>A0A3B1CXB3</accession>
<keyword evidence="3" id="KW-0067">ATP-binding</keyword>
<organism evidence="4">
    <name type="scientific">hydrothermal vent metagenome</name>
    <dbReference type="NCBI Taxonomy" id="652676"/>
    <lineage>
        <taxon>unclassified sequences</taxon>
        <taxon>metagenomes</taxon>
        <taxon>ecological metagenomes</taxon>
    </lineage>
</organism>
<keyword evidence="4" id="KW-0436">Ligase</keyword>
<dbReference type="SUPFAM" id="SSF100950">
    <property type="entry name" value="NagB/RpiA/CoA transferase-like"/>
    <property type="match status" value="1"/>
</dbReference>
<dbReference type="Pfam" id="PF01812">
    <property type="entry name" value="5-FTHF_cyc-lig"/>
    <property type="match status" value="1"/>
</dbReference>